<dbReference type="KEGG" id="mey:TM49_17920"/>
<dbReference type="HOGENOM" id="CLU_069356_23_2_5"/>
<dbReference type="PROSITE" id="PS50977">
    <property type="entry name" value="HTH_TETR_2"/>
    <property type="match status" value="1"/>
</dbReference>
<dbReference type="GO" id="GO:0003677">
    <property type="term" value="F:DNA binding"/>
    <property type="evidence" value="ECO:0007669"/>
    <property type="project" value="UniProtKB-UniRule"/>
</dbReference>
<dbReference type="InterPro" id="IPR009057">
    <property type="entry name" value="Homeodomain-like_sf"/>
</dbReference>
<gene>
    <name evidence="6" type="ORF">TM49_17920</name>
</gene>
<dbReference type="OrthoDB" id="2356263at2"/>
<name>A0A0D5LSE0_MAREN</name>
<accession>A0A0D5LSE0</accession>
<dbReference type="Pfam" id="PF16925">
    <property type="entry name" value="TetR_C_13"/>
    <property type="match status" value="1"/>
</dbReference>
<protein>
    <submittedName>
        <fullName evidence="6">TetR family transcriptional regulator</fullName>
    </submittedName>
</protein>
<evidence type="ECO:0000256" key="1">
    <source>
        <dbReference type="ARBA" id="ARBA00023015"/>
    </source>
</evidence>
<dbReference type="STRING" id="1486262.TM49_17920"/>
<evidence type="ECO:0000313" key="6">
    <source>
        <dbReference type="EMBL" id="AJY47124.1"/>
    </source>
</evidence>
<evidence type="ECO:0000256" key="2">
    <source>
        <dbReference type="ARBA" id="ARBA00023125"/>
    </source>
</evidence>
<dbReference type="Pfam" id="PF00440">
    <property type="entry name" value="TetR_N"/>
    <property type="match status" value="1"/>
</dbReference>
<dbReference type="PANTHER" id="PTHR47506:SF1">
    <property type="entry name" value="HTH-TYPE TRANSCRIPTIONAL REGULATOR YJDC"/>
    <property type="match status" value="1"/>
</dbReference>
<keyword evidence="2 4" id="KW-0238">DNA-binding</keyword>
<keyword evidence="7" id="KW-1185">Reference proteome</keyword>
<evidence type="ECO:0000313" key="7">
    <source>
        <dbReference type="Proteomes" id="UP000032611"/>
    </source>
</evidence>
<proteinExistence type="predicted"/>
<dbReference type="InterPro" id="IPR036271">
    <property type="entry name" value="Tet_transcr_reg_TetR-rel_C_sf"/>
</dbReference>
<dbReference type="Proteomes" id="UP000032611">
    <property type="component" value="Chromosome"/>
</dbReference>
<dbReference type="InterPro" id="IPR001647">
    <property type="entry name" value="HTH_TetR"/>
</dbReference>
<organism evidence="6 7">
    <name type="scientific">Martelella endophytica</name>
    <dbReference type="NCBI Taxonomy" id="1486262"/>
    <lineage>
        <taxon>Bacteria</taxon>
        <taxon>Pseudomonadati</taxon>
        <taxon>Pseudomonadota</taxon>
        <taxon>Alphaproteobacteria</taxon>
        <taxon>Hyphomicrobiales</taxon>
        <taxon>Aurantimonadaceae</taxon>
        <taxon>Martelella</taxon>
    </lineage>
</organism>
<sequence length="178" mass="19336">MTTLREKILARAETTFDHHGFAGSGVDRLTAAAEVSSRTLYKHVTNKQALVVAVLEERQNRFFARFDVDDLEALFEELAQWAEAEGARGCLFLRAAGEMGEDDPAVAAAVARYRERLLALIERLCAKALGQAPPTELTEQVLVLFEGAVSASSYRGESAIRAAGMAALLLIGNARAER</sequence>
<keyword evidence="1" id="KW-0805">Transcription regulation</keyword>
<dbReference type="EMBL" id="CP010803">
    <property type="protein sequence ID" value="AJY47124.1"/>
    <property type="molecule type" value="Genomic_DNA"/>
</dbReference>
<dbReference type="RefSeq" id="WP_045683257.1">
    <property type="nucleotide sequence ID" value="NZ_CP010803.1"/>
</dbReference>
<dbReference type="AlphaFoldDB" id="A0A0D5LSE0"/>
<dbReference type="PATRIC" id="fig|1486262.3.peg.3706"/>
<dbReference type="Gene3D" id="1.10.357.10">
    <property type="entry name" value="Tetracycline Repressor, domain 2"/>
    <property type="match status" value="1"/>
</dbReference>
<evidence type="ECO:0000256" key="4">
    <source>
        <dbReference type="PROSITE-ProRule" id="PRU00335"/>
    </source>
</evidence>
<keyword evidence="3" id="KW-0804">Transcription</keyword>
<evidence type="ECO:0000256" key="3">
    <source>
        <dbReference type="ARBA" id="ARBA00023163"/>
    </source>
</evidence>
<dbReference type="InterPro" id="IPR011075">
    <property type="entry name" value="TetR_C"/>
</dbReference>
<dbReference type="PANTHER" id="PTHR47506">
    <property type="entry name" value="TRANSCRIPTIONAL REGULATORY PROTEIN"/>
    <property type="match status" value="1"/>
</dbReference>
<feature type="DNA-binding region" description="H-T-H motif" evidence="4">
    <location>
        <begin position="25"/>
        <end position="44"/>
    </location>
</feature>
<feature type="domain" description="HTH tetR-type" evidence="5">
    <location>
        <begin position="2"/>
        <end position="62"/>
    </location>
</feature>
<dbReference type="SUPFAM" id="SSF48498">
    <property type="entry name" value="Tetracyclin repressor-like, C-terminal domain"/>
    <property type="match status" value="1"/>
</dbReference>
<evidence type="ECO:0000259" key="5">
    <source>
        <dbReference type="PROSITE" id="PS50977"/>
    </source>
</evidence>
<reference evidence="6 7" key="1">
    <citation type="journal article" date="2015" name="Genome Announc.">
        <title>Complete genome sequence of Martelella endophytica YC6887, which has antifungal activity associated with a halophyte.</title>
        <authorList>
            <person name="Khan A."/>
            <person name="Khan H."/>
            <person name="Chung E.J."/>
            <person name="Hossain M.T."/>
            <person name="Chung Y.R."/>
        </authorList>
    </citation>
    <scope>NUCLEOTIDE SEQUENCE [LARGE SCALE GENOMIC DNA]</scope>
    <source>
        <strain evidence="6">YC6887</strain>
    </source>
</reference>
<dbReference type="SUPFAM" id="SSF46689">
    <property type="entry name" value="Homeodomain-like"/>
    <property type="match status" value="1"/>
</dbReference>